<proteinExistence type="predicted"/>
<dbReference type="EMBL" id="BARW01017468">
    <property type="protein sequence ID" value="GAJ02060.1"/>
    <property type="molecule type" value="Genomic_DNA"/>
</dbReference>
<accession>X1V9D7</accession>
<evidence type="ECO:0000313" key="2">
    <source>
        <dbReference type="EMBL" id="GAJ02060.1"/>
    </source>
</evidence>
<protein>
    <submittedName>
        <fullName evidence="2">Uncharacterized protein</fullName>
    </submittedName>
</protein>
<keyword evidence="1" id="KW-0472">Membrane</keyword>
<reference evidence="2" key="1">
    <citation type="journal article" date="2014" name="Front. Microbiol.">
        <title>High frequency of phylogenetically diverse reductive dehalogenase-homologous genes in deep subseafloor sedimentary metagenomes.</title>
        <authorList>
            <person name="Kawai M."/>
            <person name="Futagami T."/>
            <person name="Toyoda A."/>
            <person name="Takaki Y."/>
            <person name="Nishi S."/>
            <person name="Hori S."/>
            <person name="Arai W."/>
            <person name="Tsubouchi T."/>
            <person name="Morono Y."/>
            <person name="Uchiyama I."/>
            <person name="Ito T."/>
            <person name="Fujiyama A."/>
            <person name="Inagaki F."/>
            <person name="Takami H."/>
        </authorList>
    </citation>
    <scope>NUCLEOTIDE SEQUENCE</scope>
    <source>
        <strain evidence="2">Expedition CK06-06</strain>
    </source>
</reference>
<comment type="caution">
    <text evidence="2">The sequence shown here is derived from an EMBL/GenBank/DDBJ whole genome shotgun (WGS) entry which is preliminary data.</text>
</comment>
<dbReference type="AlphaFoldDB" id="X1V9D7"/>
<gene>
    <name evidence="2" type="ORF">S12H4_30170</name>
</gene>
<organism evidence="2">
    <name type="scientific">marine sediment metagenome</name>
    <dbReference type="NCBI Taxonomy" id="412755"/>
    <lineage>
        <taxon>unclassified sequences</taxon>
        <taxon>metagenomes</taxon>
        <taxon>ecological metagenomes</taxon>
    </lineage>
</organism>
<sequence length="61" mass="7354">MYWKYCIKRIVYGLATFITLIFIFSVLFNTTMENTLRSQIEEEIHAETMRLDTRMTPEELT</sequence>
<keyword evidence="1" id="KW-1133">Transmembrane helix</keyword>
<name>X1V9D7_9ZZZZ</name>
<feature type="non-terminal residue" evidence="2">
    <location>
        <position position="61"/>
    </location>
</feature>
<evidence type="ECO:0000256" key="1">
    <source>
        <dbReference type="SAM" id="Phobius"/>
    </source>
</evidence>
<keyword evidence="1" id="KW-0812">Transmembrane</keyword>
<feature type="transmembrane region" description="Helical" evidence="1">
    <location>
        <begin position="9"/>
        <end position="28"/>
    </location>
</feature>